<evidence type="ECO:0008006" key="3">
    <source>
        <dbReference type="Google" id="ProtNLM"/>
    </source>
</evidence>
<dbReference type="RefSeq" id="WP_072719799.1">
    <property type="nucleotide sequence ID" value="NZ_LN889802.1"/>
</dbReference>
<organism evidence="1 2">
    <name type="scientific">Planktothrix tepida PCC 9214</name>
    <dbReference type="NCBI Taxonomy" id="671072"/>
    <lineage>
        <taxon>Bacteria</taxon>
        <taxon>Bacillati</taxon>
        <taxon>Cyanobacteriota</taxon>
        <taxon>Cyanophyceae</taxon>
        <taxon>Oscillatoriophycideae</taxon>
        <taxon>Oscillatoriales</taxon>
        <taxon>Microcoleaceae</taxon>
        <taxon>Planktothrix</taxon>
    </lineage>
</organism>
<dbReference type="AlphaFoldDB" id="A0A1J1LLR9"/>
<evidence type="ECO:0000313" key="2">
    <source>
        <dbReference type="Proteomes" id="UP000184315"/>
    </source>
</evidence>
<accession>A0A1J1LLR9</accession>
<dbReference type="OrthoDB" id="5106738at2"/>
<proteinExistence type="predicted"/>
<reference evidence="2" key="1">
    <citation type="submission" date="2015-10" db="EMBL/GenBank/DDBJ databases">
        <authorList>
            <person name="Regsiter A."/>
            <person name="william w."/>
        </authorList>
    </citation>
    <scope>NUCLEOTIDE SEQUENCE [LARGE SCALE GENOMIC DNA]</scope>
</reference>
<keyword evidence="2" id="KW-1185">Reference proteome</keyword>
<dbReference type="EMBL" id="CZDF01000156">
    <property type="protein sequence ID" value="CUR33158.1"/>
    <property type="molecule type" value="Genomic_DNA"/>
</dbReference>
<protein>
    <recommendedName>
        <fullName evidence="3">AbiJ-NTD3 domain-containing protein</fullName>
    </recommendedName>
</protein>
<name>A0A1J1LLR9_9CYAN</name>
<dbReference type="STRING" id="671072.PL9214500405"/>
<sequence length="334" mass="39802">MLKQSEIYRLVNDYIGVSKGYLNGFSYRTHYEFYPYYCDLEIDVADYEPGTTREKFIRILEESNPLVQAKILKGVFKKIPVSAFEEQDRERKQELYDEYQVIIARLDPKTQGVSGDFKNLIFAANGPKPEIVLVNATTNEIRIVKNEEYCLVYDRPLTEKGLLWEELVDWWCDRENLQSQNRSEQRHGLFNRLLTSIEDNEPEKVLFRTYYKFFFEEFVDRLPALIPQVYLHYDPYTWKYLKDEKRLVRQRMDFLLLLPYGKNVVIEIDGRQHYSENGQSSPHLYAEMVAEDRRLKLTGYEVYRFGGYEFLDPEKAQEKVGVFFSELFKLYAIS</sequence>
<evidence type="ECO:0000313" key="1">
    <source>
        <dbReference type="EMBL" id="CUR33158.1"/>
    </source>
</evidence>
<gene>
    <name evidence="1" type="ORF">PL9214500405</name>
</gene>
<dbReference type="Proteomes" id="UP000184315">
    <property type="component" value="Unassembled WGS sequence"/>
</dbReference>